<reference evidence="3 4" key="2">
    <citation type="submission" date="2018-11" db="EMBL/GenBank/DDBJ databases">
        <authorList>
            <consortium name="Pathogen Informatics"/>
        </authorList>
    </citation>
    <scope>NUCLEOTIDE SEQUENCE [LARGE SCALE GENOMIC DNA]</scope>
    <source>
        <strain evidence="3 4">NST_G2</strain>
    </source>
</reference>
<keyword evidence="4" id="KW-1185">Reference proteome</keyword>
<keyword evidence="1" id="KW-0479">Metal-binding</keyword>
<keyword evidence="1" id="KW-0862">Zinc</keyword>
<dbReference type="InterPro" id="IPR013087">
    <property type="entry name" value="Znf_C2H2_type"/>
</dbReference>
<sequence>MKTGSAIYEANRIAAAKAKRAAQNSPVSRTNIVDTQTLPTCPRCQRIFRARIGLVGHLRTQCTDNQTIPISTSNSANPPSDSPTLTPRIISITPTIIETTSQYSSPVNRTTTFAFTTTTIRDGESLLNCAQCDRTFTSHIDLVGHLRIHRTQIGEPTVRPS</sequence>
<dbReference type="Proteomes" id="UP000275846">
    <property type="component" value="Unassembled WGS sequence"/>
</dbReference>
<dbReference type="OrthoDB" id="6317163at2759"/>
<organism evidence="5">
    <name type="scientific">Schistocephalus solidus</name>
    <name type="common">Tapeworm</name>
    <dbReference type="NCBI Taxonomy" id="70667"/>
    <lineage>
        <taxon>Eukaryota</taxon>
        <taxon>Metazoa</taxon>
        <taxon>Spiralia</taxon>
        <taxon>Lophotrochozoa</taxon>
        <taxon>Platyhelminthes</taxon>
        <taxon>Cestoda</taxon>
        <taxon>Eucestoda</taxon>
        <taxon>Diphyllobothriidea</taxon>
        <taxon>Diphyllobothriidae</taxon>
        <taxon>Schistocephalus</taxon>
    </lineage>
</organism>
<evidence type="ECO:0000313" key="5">
    <source>
        <dbReference type="WBParaSite" id="SSLN_0000389701-mRNA-1"/>
    </source>
</evidence>
<reference evidence="5" key="1">
    <citation type="submission" date="2016-06" db="UniProtKB">
        <authorList>
            <consortium name="WormBaseParasite"/>
        </authorList>
    </citation>
    <scope>IDENTIFICATION</scope>
</reference>
<dbReference type="InterPro" id="IPR036236">
    <property type="entry name" value="Znf_C2H2_sf"/>
</dbReference>
<evidence type="ECO:0000256" key="1">
    <source>
        <dbReference type="PROSITE-ProRule" id="PRU00042"/>
    </source>
</evidence>
<evidence type="ECO:0000259" key="2">
    <source>
        <dbReference type="PROSITE" id="PS50157"/>
    </source>
</evidence>
<accession>A0A183SHS6</accession>
<dbReference type="PROSITE" id="PS50157">
    <property type="entry name" value="ZINC_FINGER_C2H2_2"/>
    <property type="match status" value="1"/>
</dbReference>
<dbReference type="AlphaFoldDB" id="A0A183SHS6"/>
<dbReference type="Gene3D" id="3.30.160.60">
    <property type="entry name" value="Classic Zinc Finger"/>
    <property type="match status" value="1"/>
</dbReference>
<evidence type="ECO:0000313" key="3">
    <source>
        <dbReference type="EMBL" id="VDL90159.1"/>
    </source>
</evidence>
<evidence type="ECO:0000313" key="4">
    <source>
        <dbReference type="Proteomes" id="UP000275846"/>
    </source>
</evidence>
<dbReference type="PROSITE" id="PS00028">
    <property type="entry name" value="ZINC_FINGER_C2H2_1"/>
    <property type="match status" value="1"/>
</dbReference>
<dbReference type="SUPFAM" id="SSF57667">
    <property type="entry name" value="beta-beta-alpha zinc fingers"/>
    <property type="match status" value="1"/>
</dbReference>
<dbReference type="Pfam" id="PF00096">
    <property type="entry name" value="zf-C2H2"/>
    <property type="match status" value="1"/>
</dbReference>
<gene>
    <name evidence="3" type="ORF">SSLN_LOCUS3774</name>
</gene>
<name>A0A183SHS6_SCHSO</name>
<keyword evidence="1" id="KW-0863">Zinc-finger</keyword>
<dbReference type="SMART" id="SM00355">
    <property type="entry name" value="ZnF_C2H2"/>
    <property type="match status" value="2"/>
</dbReference>
<protein>
    <submittedName>
        <fullName evidence="5">C2H2-type domain-containing protein</fullName>
    </submittedName>
</protein>
<feature type="domain" description="C2H2-type" evidence="2">
    <location>
        <begin position="127"/>
        <end position="149"/>
    </location>
</feature>
<dbReference type="GO" id="GO:0008270">
    <property type="term" value="F:zinc ion binding"/>
    <property type="evidence" value="ECO:0007669"/>
    <property type="project" value="UniProtKB-KW"/>
</dbReference>
<proteinExistence type="predicted"/>
<dbReference type="EMBL" id="UYSU01032650">
    <property type="protein sequence ID" value="VDL90159.1"/>
    <property type="molecule type" value="Genomic_DNA"/>
</dbReference>
<dbReference type="WBParaSite" id="SSLN_0000389701-mRNA-1">
    <property type="protein sequence ID" value="SSLN_0000389701-mRNA-1"/>
    <property type="gene ID" value="SSLN_0000389701"/>
</dbReference>